<dbReference type="InterPro" id="IPR036390">
    <property type="entry name" value="WH_DNA-bd_sf"/>
</dbReference>
<dbReference type="EMBL" id="MBFR01000163">
    <property type="protein sequence ID" value="PVU92388.1"/>
    <property type="molecule type" value="Genomic_DNA"/>
</dbReference>
<dbReference type="PROSITE" id="PS50250">
    <property type="entry name" value="PCI"/>
    <property type="match status" value="1"/>
</dbReference>
<dbReference type="AlphaFoldDB" id="A0A2T9YJ76"/>
<reference evidence="4 5" key="1">
    <citation type="journal article" date="2018" name="MBio">
        <title>Comparative Genomics Reveals the Core Gene Toolbox for the Fungus-Insect Symbiosis.</title>
        <authorList>
            <person name="Wang Y."/>
            <person name="Stata M."/>
            <person name="Wang W."/>
            <person name="Stajich J.E."/>
            <person name="White M.M."/>
            <person name="Moncalvo J.M."/>
        </authorList>
    </citation>
    <scope>NUCLEOTIDE SEQUENCE [LARGE SCALE GENOMIC DNA]</scope>
    <source>
        <strain evidence="4 5">SWE-8-4</strain>
    </source>
</reference>
<dbReference type="PANTHER" id="PTHR10539">
    <property type="entry name" value="26S PROTEASOME NON-ATPASE REGULATORY SUBUNIT 13"/>
    <property type="match status" value="1"/>
</dbReference>
<protein>
    <recommendedName>
        <fullName evidence="3">PCI domain-containing protein</fullName>
    </recommendedName>
</protein>
<evidence type="ECO:0000256" key="2">
    <source>
        <dbReference type="ARBA" id="ARBA00022942"/>
    </source>
</evidence>
<evidence type="ECO:0000313" key="5">
    <source>
        <dbReference type="Proteomes" id="UP000245383"/>
    </source>
</evidence>
<dbReference type="Proteomes" id="UP000245383">
    <property type="component" value="Unassembled WGS sequence"/>
</dbReference>
<evidence type="ECO:0000313" key="4">
    <source>
        <dbReference type="EMBL" id="PVU92388.1"/>
    </source>
</evidence>
<accession>A0A2T9YJ76</accession>
<organism evidence="4 5">
    <name type="scientific">Smittium simulii</name>
    <dbReference type="NCBI Taxonomy" id="133385"/>
    <lineage>
        <taxon>Eukaryota</taxon>
        <taxon>Fungi</taxon>
        <taxon>Fungi incertae sedis</taxon>
        <taxon>Zoopagomycota</taxon>
        <taxon>Kickxellomycotina</taxon>
        <taxon>Harpellomycetes</taxon>
        <taxon>Harpellales</taxon>
        <taxon>Legeriomycetaceae</taxon>
        <taxon>Smittium</taxon>
    </lineage>
</organism>
<proteinExistence type="inferred from homology"/>
<dbReference type="GO" id="GO:0005198">
    <property type="term" value="F:structural molecule activity"/>
    <property type="evidence" value="ECO:0007669"/>
    <property type="project" value="TreeGrafter"/>
</dbReference>
<dbReference type="GO" id="GO:0008541">
    <property type="term" value="C:proteasome regulatory particle, lid subcomplex"/>
    <property type="evidence" value="ECO:0007669"/>
    <property type="project" value="TreeGrafter"/>
</dbReference>
<feature type="domain" description="PCI" evidence="3">
    <location>
        <begin position="176"/>
        <end position="347"/>
    </location>
</feature>
<dbReference type="Pfam" id="PF22037">
    <property type="entry name" value="PSD13_N"/>
    <property type="match status" value="1"/>
</dbReference>
<dbReference type="GO" id="GO:0006511">
    <property type="term" value="P:ubiquitin-dependent protein catabolic process"/>
    <property type="evidence" value="ECO:0007669"/>
    <property type="project" value="TreeGrafter"/>
</dbReference>
<dbReference type="GO" id="GO:0005634">
    <property type="term" value="C:nucleus"/>
    <property type="evidence" value="ECO:0007669"/>
    <property type="project" value="TreeGrafter"/>
</dbReference>
<comment type="caution">
    <text evidence="4">The sequence shown here is derived from an EMBL/GenBank/DDBJ whole genome shotgun (WGS) entry which is preliminary data.</text>
</comment>
<keyword evidence="5" id="KW-1185">Reference proteome</keyword>
<dbReference type="Pfam" id="PF01399">
    <property type="entry name" value="PCI"/>
    <property type="match status" value="1"/>
</dbReference>
<dbReference type="InterPro" id="IPR000717">
    <property type="entry name" value="PCI_dom"/>
</dbReference>
<dbReference type="InterPro" id="IPR035298">
    <property type="entry name" value="PSMD13"/>
</dbReference>
<dbReference type="OrthoDB" id="1093at2759"/>
<dbReference type="STRING" id="133385.A0A2T9YJ76"/>
<dbReference type="SUPFAM" id="SSF46785">
    <property type="entry name" value="Winged helix' DNA-binding domain"/>
    <property type="match status" value="1"/>
</dbReference>
<keyword evidence="2" id="KW-0647">Proteasome</keyword>
<dbReference type="PANTHER" id="PTHR10539:SF0">
    <property type="entry name" value="26S PROTEASOME NON-ATPASE REGULATORY SUBUNIT 13"/>
    <property type="match status" value="1"/>
</dbReference>
<dbReference type="SMART" id="SM00088">
    <property type="entry name" value="PINT"/>
    <property type="match status" value="1"/>
</dbReference>
<gene>
    <name evidence="4" type="ORF">BB561_003847</name>
</gene>
<evidence type="ECO:0000256" key="1">
    <source>
        <dbReference type="ARBA" id="ARBA00006207"/>
    </source>
</evidence>
<comment type="similarity">
    <text evidence="1">Belongs to the proteasome subunit S11 family.</text>
</comment>
<sequence length="385" mass="44222">MDVDTNVHEYLKNLEEQVPSELAKLCSDFAVLYDRKFWHQLTEKSALFLQDPNSEPHRLSFYLNFICDWQSNMNKIKLVTFAIIAAKQFKDVKDAENLLLSVAEKVDSLETQDAYAMAKLEQAHFKLLQNDIDSTQTSLKEADKIISALPKVDASVHASYYRVSADYYKVKAKFGDYYKNALLYLSCIKLEDLSSEQIFERVHDLAISALLSDTIYNFGDLLSHPIIETLRDSDRGWMYELLVAFNNGDIIKLDNLLNRLKEQPILFQHQDFLKQKMRLMALVETVFKKQGSGKKNEQSIPFKTLAQDIKVTVGEIEHLVMLALSLGLVYGKIDEISQSVDFQWVQPRYLDKNQIKNMGSKLLGLSERIDEMTANLDSQITCFSD</sequence>
<dbReference type="InterPro" id="IPR054179">
    <property type="entry name" value="PSD13_N"/>
</dbReference>
<name>A0A2T9YJ76_9FUNG</name>
<dbReference type="GO" id="GO:0005829">
    <property type="term" value="C:cytosol"/>
    <property type="evidence" value="ECO:0007669"/>
    <property type="project" value="TreeGrafter"/>
</dbReference>
<evidence type="ECO:0000259" key="3">
    <source>
        <dbReference type="PROSITE" id="PS50250"/>
    </source>
</evidence>